<evidence type="ECO:0000259" key="2">
    <source>
        <dbReference type="Pfam" id="PF00884"/>
    </source>
</evidence>
<proteinExistence type="inferred from homology"/>
<dbReference type="OrthoDB" id="9777306at2"/>
<gene>
    <name evidence="3" type="ORF">E0H75_36305</name>
</gene>
<dbReference type="Gene3D" id="3.40.720.10">
    <property type="entry name" value="Alkaline Phosphatase, subunit A"/>
    <property type="match status" value="1"/>
</dbReference>
<evidence type="ECO:0000313" key="4">
    <source>
        <dbReference type="Proteomes" id="UP000293342"/>
    </source>
</evidence>
<reference evidence="3 4" key="1">
    <citation type="submission" date="2019-02" db="EMBL/GenBank/DDBJ databases">
        <title>Kribbella capetownensis sp. nov. and Kribbella speibonae sp. nov., isolated from soil.</title>
        <authorList>
            <person name="Curtis S.M."/>
            <person name="Norton I."/>
            <person name="Everest G.J."/>
            <person name="Meyers P.R."/>
        </authorList>
    </citation>
    <scope>NUCLEOTIDE SEQUENCE [LARGE SCALE GENOMIC DNA]</scope>
    <source>
        <strain evidence="3 4">YM53</strain>
    </source>
</reference>
<dbReference type="PANTHER" id="PTHR42693:SF33">
    <property type="entry name" value="ARYLSULFATASE"/>
    <property type="match status" value="1"/>
</dbReference>
<comment type="caution">
    <text evidence="3">The sequence shown here is derived from an EMBL/GenBank/DDBJ whole genome shotgun (WGS) entry which is preliminary data.</text>
</comment>
<dbReference type="PANTHER" id="PTHR42693">
    <property type="entry name" value="ARYLSULFATASE FAMILY MEMBER"/>
    <property type="match status" value="1"/>
</dbReference>
<sequence length="593" mass="67128">MNRAVMVMYDSLNRRLLPPYGAQNVHAPNFSRLAEQTVTFDNCYAGSMPCMPARRELHTGRYNFLHRSWGPLEPFDDSVPELLGRNGIHTHLATDHQHYWEDGGATYHNRFSTYEFFRGQEGDRWKGHVRDPEPPSTLNGNNFLSRQDWVNRQYLTDEAQHSQTLTFDAGLEFIHTNLAEDRWFVQIETFDPHEPFFSYDNYRRLLGVDTDAPVFDWPSYRRVVETPDEVERARGEYLALLAMCDRSLGRVLDVFDQHDLWADTMLIVCTDHGFLLGERGWWGKSVQPWFDETIHTPLFVWDPRAGQAGQRRDALVQTIDLGPTLLDFFDVGTPPDMQGRSVAGVLSGGTTRKGALFGAHGGHVNVTDGRYVYLRACADPSNTPLFDYTLMPTHMRSRFAPDELHDAELVPGFTFTQGAPVLRVAAQPMGNPWWHGSLLFDLENDPHQRTPLLDDDLELELATLMVELMRANDAPEDQYVRLGLPVEGPVTSAHLLVRRQCDQAQRALQPAVRRDQLGPDAPIGRLTLTEVLEEEQYRRALPEDILAGLSGMRRLNPAATLLEVLAGHPGVTGEMMVQIDTALAGDPLPLQVR</sequence>
<accession>A0A4R0JHT3</accession>
<evidence type="ECO:0000313" key="3">
    <source>
        <dbReference type="EMBL" id="TCC44306.1"/>
    </source>
</evidence>
<dbReference type="InterPro" id="IPR017850">
    <property type="entry name" value="Alkaline_phosphatase_core_sf"/>
</dbReference>
<keyword evidence="4" id="KW-1185">Reference proteome</keyword>
<name>A0A4R0JHT3_9ACTN</name>
<dbReference type="InterPro" id="IPR000917">
    <property type="entry name" value="Sulfatase_N"/>
</dbReference>
<dbReference type="Pfam" id="PF00884">
    <property type="entry name" value="Sulfatase"/>
    <property type="match status" value="1"/>
</dbReference>
<dbReference type="EMBL" id="SJKD01000010">
    <property type="protein sequence ID" value="TCC44306.1"/>
    <property type="molecule type" value="Genomic_DNA"/>
</dbReference>
<organism evidence="3 4">
    <name type="scientific">Kribbella capetownensis</name>
    <dbReference type="NCBI Taxonomy" id="1572659"/>
    <lineage>
        <taxon>Bacteria</taxon>
        <taxon>Bacillati</taxon>
        <taxon>Actinomycetota</taxon>
        <taxon>Actinomycetes</taxon>
        <taxon>Propionibacteriales</taxon>
        <taxon>Kribbellaceae</taxon>
        <taxon>Kribbella</taxon>
    </lineage>
</organism>
<dbReference type="RefSeq" id="WP_131518226.1">
    <property type="nucleotide sequence ID" value="NZ_SJKD01000010.1"/>
</dbReference>
<dbReference type="GO" id="GO:0004065">
    <property type="term" value="F:arylsulfatase activity"/>
    <property type="evidence" value="ECO:0007669"/>
    <property type="project" value="TreeGrafter"/>
</dbReference>
<dbReference type="InterPro" id="IPR050738">
    <property type="entry name" value="Sulfatase"/>
</dbReference>
<protein>
    <submittedName>
        <fullName evidence="3">Sulfatase</fullName>
    </submittedName>
</protein>
<comment type="similarity">
    <text evidence="1">Belongs to the sulfatase family.</text>
</comment>
<dbReference type="AlphaFoldDB" id="A0A4R0JHT3"/>
<dbReference type="CDD" id="cd16148">
    <property type="entry name" value="sulfatase_like"/>
    <property type="match status" value="1"/>
</dbReference>
<dbReference type="SUPFAM" id="SSF53649">
    <property type="entry name" value="Alkaline phosphatase-like"/>
    <property type="match status" value="1"/>
</dbReference>
<evidence type="ECO:0000256" key="1">
    <source>
        <dbReference type="ARBA" id="ARBA00008779"/>
    </source>
</evidence>
<feature type="domain" description="Sulfatase N-terminal" evidence="2">
    <location>
        <begin position="5"/>
        <end position="330"/>
    </location>
</feature>
<dbReference type="Proteomes" id="UP000293342">
    <property type="component" value="Unassembled WGS sequence"/>
</dbReference>